<organism evidence="2 3">
    <name type="scientific">Cetraspora pellucida</name>
    <dbReference type="NCBI Taxonomy" id="1433469"/>
    <lineage>
        <taxon>Eukaryota</taxon>
        <taxon>Fungi</taxon>
        <taxon>Fungi incertae sedis</taxon>
        <taxon>Mucoromycota</taxon>
        <taxon>Glomeromycotina</taxon>
        <taxon>Glomeromycetes</taxon>
        <taxon>Diversisporales</taxon>
        <taxon>Gigasporaceae</taxon>
        <taxon>Cetraspora</taxon>
    </lineage>
</organism>
<evidence type="ECO:0000313" key="2">
    <source>
        <dbReference type="EMBL" id="CAG8815684.1"/>
    </source>
</evidence>
<dbReference type="Proteomes" id="UP000789759">
    <property type="component" value="Unassembled WGS sequence"/>
</dbReference>
<gene>
    <name evidence="2" type="ORF">CPELLU_LOCUS19165</name>
</gene>
<keyword evidence="1" id="KW-0175">Coiled coil</keyword>
<proteinExistence type="predicted"/>
<comment type="caution">
    <text evidence="2">The sequence shown here is derived from an EMBL/GenBank/DDBJ whole genome shotgun (WGS) entry which is preliminary data.</text>
</comment>
<dbReference type="AlphaFoldDB" id="A0A9N9K7J6"/>
<name>A0A9N9K7J6_9GLOM</name>
<protein>
    <submittedName>
        <fullName evidence="2">17882_t:CDS:1</fullName>
    </submittedName>
</protein>
<evidence type="ECO:0000313" key="3">
    <source>
        <dbReference type="Proteomes" id="UP000789759"/>
    </source>
</evidence>
<reference evidence="2" key="1">
    <citation type="submission" date="2021-06" db="EMBL/GenBank/DDBJ databases">
        <authorList>
            <person name="Kallberg Y."/>
            <person name="Tangrot J."/>
            <person name="Rosling A."/>
        </authorList>
    </citation>
    <scope>NUCLEOTIDE SEQUENCE</scope>
    <source>
        <strain evidence="2">FL966</strain>
    </source>
</reference>
<accession>A0A9N9K7J6</accession>
<keyword evidence="3" id="KW-1185">Reference proteome</keyword>
<dbReference type="EMBL" id="CAJVQA010043349">
    <property type="protein sequence ID" value="CAG8815684.1"/>
    <property type="molecule type" value="Genomic_DNA"/>
</dbReference>
<evidence type="ECO:0000256" key="1">
    <source>
        <dbReference type="SAM" id="Coils"/>
    </source>
</evidence>
<feature type="coiled-coil region" evidence="1">
    <location>
        <begin position="6"/>
        <end position="33"/>
    </location>
</feature>
<dbReference type="OrthoDB" id="2444796at2759"/>
<sequence length="140" mass="16653">MKKNVEESIEKNIANEKARMKLAIEELNNLLKKNNGHMDKGTKLKWRRLPKNNCEKFIKIIISYLRSHKFSMNPKVLKKFVENEVFLSLDVEKKTTISERTASTWLNKLRWHYKKWKKATNDDKKTGWALESEQKLHPKG</sequence>